<feature type="signal peptide" evidence="4">
    <location>
        <begin position="1"/>
        <end position="19"/>
    </location>
</feature>
<feature type="domain" description="SCP" evidence="5">
    <location>
        <begin position="20"/>
        <end position="147"/>
    </location>
</feature>
<keyword evidence="6" id="KW-1185">Reference proteome</keyword>
<gene>
    <name evidence="7" type="primary">LOC115623894</name>
</gene>
<dbReference type="Proteomes" id="UP000504634">
    <property type="component" value="Unplaced"/>
</dbReference>
<evidence type="ECO:0000256" key="1">
    <source>
        <dbReference type="ARBA" id="ARBA00004613"/>
    </source>
</evidence>
<evidence type="ECO:0000256" key="4">
    <source>
        <dbReference type="SAM" id="SignalP"/>
    </source>
</evidence>
<evidence type="ECO:0000313" key="7">
    <source>
        <dbReference type="RefSeq" id="XP_030374306.1"/>
    </source>
</evidence>
<keyword evidence="3" id="KW-0812">Transmembrane</keyword>
<keyword evidence="4" id="KW-0732">Signal</keyword>
<accession>A0A6J2TBY6</accession>
<dbReference type="GeneID" id="115623894"/>
<feature type="chain" id="PRO_5026838059" evidence="4">
    <location>
        <begin position="20"/>
        <end position="491"/>
    </location>
</feature>
<protein>
    <submittedName>
        <fullName evidence="7">Uncharacterized protein LOC115623894</fullName>
    </submittedName>
</protein>
<keyword evidence="2" id="KW-0964">Secreted</keyword>
<dbReference type="Pfam" id="PF00188">
    <property type="entry name" value="CAP"/>
    <property type="match status" value="3"/>
</dbReference>
<evidence type="ECO:0000256" key="3">
    <source>
        <dbReference type="SAM" id="Phobius"/>
    </source>
</evidence>
<keyword evidence="3" id="KW-0472">Membrane</keyword>
<dbReference type="InterPro" id="IPR001283">
    <property type="entry name" value="CRISP-related"/>
</dbReference>
<dbReference type="OrthoDB" id="337038at2759"/>
<evidence type="ECO:0000313" key="6">
    <source>
        <dbReference type="Proteomes" id="UP000504634"/>
    </source>
</evidence>
<dbReference type="FunFam" id="3.40.33.10:FF:000016">
    <property type="entry name" value="Golgi-associated plant pathogenesis-related protein 1"/>
    <property type="match status" value="1"/>
</dbReference>
<sequence>MNQNFLAFLLFILLPVIHGDFEDSILDEHNRYRAKHNTPKLTLDSGLSSGCASYAKEIAAKNSLDHSSGNYGENLCMRSSDPVQCVKMWYDEIKDYDYKNPKFSAATGHFTQVIWKSSKKMGVGKAKSSSGAYYVVARYTPAGNVVGKFKENVLPLSGTKPECSYLIMLLAKHKTPKLTLNADLTSGCASYAKEIADKNKLEYSKGNYGENLCMTSSNPVECVKTWYDEIKDYDFRHHRFSFGTGHFTQVVWKSSKELGVGKAKSSKGATYVVARYTPAGNIDGKYKENRHDARMFLLDNVILGDLILIQIICCALLLCLPAIHASVEEDVLERHNSYREKHNSPALTLNSRLSRECADYAKEIAQKDVLKPSGENWYGESLCRTTYDPTTCVRDWYNEIKEYDYDNPKLSKETEHFTQLVWKSTEELGVGVAKGARGDSFVVARYVPPGNVPGYFEDNVPIKGRSTRPTHSIALIICIAIASLLNIAFLL</sequence>
<name>A0A6J2TBY6_DROLE</name>
<dbReference type="GO" id="GO:0005576">
    <property type="term" value="C:extracellular region"/>
    <property type="evidence" value="ECO:0007669"/>
    <property type="project" value="UniProtKB-SubCell"/>
</dbReference>
<keyword evidence="3" id="KW-1133">Transmembrane helix</keyword>
<feature type="domain" description="SCP" evidence="5">
    <location>
        <begin position="326"/>
        <end position="454"/>
    </location>
</feature>
<dbReference type="AlphaFoldDB" id="A0A6J2TBY6"/>
<dbReference type="InterPro" id="IPR034113">
    <property type="entry name" value="SCP_GAPR1-like"/>
</dbReference>
<dbReference type="PRINTS" id="PR00837">
    <property type="entry name" value="V5TPXLIKE"/>
</dbReference>
<feature type="transmembrane region" description="Helical" evidence="3">
    <location>
        <begin position="306"/>
        <end position="327"/>
    </location>
</feature>
<organism evidence="6 7">
    <name type="scientific">Drosophila lebanonensis</name>
    <name type="common">Fruit fly</name>
    <name type="synonym">Scaptodrosophila lebanonensis</name>
    <dbReference type="NCBI Taxonomy" id="7225"/>
    <lineage>
        <taxon>Eukaryota</taxon>
        <taxon>Metazoa</taxon>
        <taxon>Ecdysozoa</taxon>
        <taxon>Arthropoda</taxon>
        <taxon>Hexapoda</taxon>
        <taxon>Insecta</taxon>
        <taxon>Pterygota</taxon>
        <taxon>Neoptera</taxon>
        <taxon>Endopterygota</taxon>
        <taxon>Diptera</taxon>
        <taxon>Brachycera</taxon>
        <taxon>Muscomorpha</taxon>
        <taxon>Ephydroidea</taxon>
        <taxon>Drosophilidae</taxon>
        <taxon>Scaptodrosophila</taxon>
    </lineage>
</organism>
<dbReference type="SMART" id="SM00198">
    <property type="entry name" value="SCP"/>
    <property type="match status" value="3"/>
</dbReference>
<dbReference type="RefSeq" id="XP_030374306.1">
    <property type="nucleotide sequence ID" value="XM_030518446.1"/>
</dbReference>
<proteinExistence type="predicted"/>
<dbReference type="InterPro" id="IPR018244">
    <property type="entry name" value="Allrgn_V5/Tpx1_CS"/>
</dbReference>
<evidence type="ECO:0000259" key="5">
    <source>
        <dbReference type="SMART" id="SM00198"/>
    </source>
</evidence>
<evidence type="ECO:0000256" key="2">
    <source>
        <dbReference type="ARBA" id="ARBA00022525"/>
    </source>
</evidence>
<feature type="transmembrane region" description="Helical" evidence="3">
    <location>
        <begin position="473"/>
        <end position="490"/>
    </location>
</feature>
<feature type="domain" description="SCP" evidence="5">
    <location>
        <begin position="164"/>
        <end position="284"/>
    </location>
</feature>
<dbReference type="CDD" id="cd05382">
    <property type="entry name" value="CAP_GAPR1-like"/>
    <property type="match status" value="3"/>
</dbReference>
<dbReference type="InterPro" id="IPR035940">
    <property type="entry name" value="CAP_sf"/>
</dbReference>
<dbReference type="FunFam" id="3.40.33.10:FF:000002">
    <property type="entry name" value="Golgi-associated plant pathogenesis-related protein 1"/>
    <property type="match status" value="2"/>
</dbReference>
<dbReference type="PROSITE" id="PS01009">
    <property type="entry name" value="CRISP_1"/>
    <property type="match status" value="2"/>
</dbReference>
<comment type="subcellular location">
    <subcellularLocation>
        <location evidence="1">Secreted</location>
    </subcellularLocation>
</comment>
<dbReference type="Gene3D" id="3.40.33.10">
    <property type="entry name" value="CAP"/>
    <property type="match status" value="3"/>
</dbReference>
<dbReference type="PANTHER" id="PTHR10334">
    <property type="entry name" value="CYSTEINE-RICH SECRETORY PROTEIN-RELATED"/>
    <property type="match status" value="1"/>
</dbReference>
<dbReference type="InterPro" id="IPR014044">
    <property type="entry name" value="CAP_dom"/>
</dbReference>
<reference evidence="7" key="1">
    <citation type="submission" date="2025-08" db="UniProtKB">
        <authorList>
            <consortium name="RefSeq"/>
        </authorList>
    </citation>
    <scope>IDENTIFICATION</scope>
    <source>
        <strain evidence="7">11010-0011.00</strain>
        <tissue evidence="7">Whole body</tissue>
    </source>
</reference>
<dbReference type="SUPFAM" id="SSF55797">
    <property type="entry name" value="PR-1-like"/>
    <property type="match status" value="3"/>
</dbReference>